<dbReference type="RefSeq" id="WP_007575674.1">
    <property type="nucleotide sequence ID" value="NZ_BPTS01000002.1"/>
</dbReference>
<evidence type="ECO:0000313" key="1">
    <source>
        <dbReference type="EMBL" id="EGN57845.1"/>
    </source>
</evidence>
<name>F8NAG5_9BACT</name>
<dbReference type="HOGENOM" id="CLU_1473935_0_0_10"/>
<organism evidence="1 2">
    <name type="scientific">Hallella multisaccharivorax DSM 17128</name>
    <dbReference type="NCBI Taxonomy" id="688246"/>
    <lineage>
        <taxon>Bacteria</taxon>
        <taxon>Pseudomonadati</taxon>
        <taxon>Bacteroidota</taxon>
        <taxon>Bacteroidia</taxon>
        <taxon>Bacteroidales</taxon>
        <taxon>Prevotellaceae</taxon>
        <taxon>Hallella</taxon>
    </lineage>
</organism>
<protein>
    <submittedName>
        <fullName evidence="1">Uncharacterized protein</fullName>
    </submittedName>
</protein>
<dbReference type="EMBL" id="GL945017">
    <property type="protein sequence ID" value="EGN57845.1"/>
    <property type="molecule type" value="Genomic_DNA"/>
</dbReference>
<reference evidence="2" key="1">
    <citation type="journal article" date="2011" name="Stand. Genomic Sci.">
        <title>Non-contiguous finished genome sequence of the opportunistic oral pathogen Prevotella multisaccharivorax type strain (PPPA20).</title>
        <authorList>
            <person name="Pati A."/>
            <person name="Gronow S."/>
            <person name="Lu M."/>
            <person name="Lapidus A."/>
            <person name="Nolan M."/>
            <person name="Lucas S."/>
            <person name="Hammon N."/>
            <person name="Deshpande S."/>
            <person name="Cheng J.F."/>
            <person name="Tapia R."/>
            <person name="Han C."/>
            <person name="Goodwin L."/>
            <person name="Pitluck S."/>
            <person name="Liolios K."/>
            <person name="Pagani I."/>
            <person name="Mavromatis K."/>
            <person name="Mikhailova N."/>
            <person name="Huntemann M."/>
            <person name="Chen A."/>
            <person name="Palaniappan K."/>
            <person name="Land M."/>
            <person name="Hauser L."/>
            <person name="Detter J.C."/>
            <person name="Brambilla E.M."/>
            <person name="Rohde M."/>
            <person name="Goker M."/>
            <person name="Woyke T."/>
            <person name="Bristow J."/>
            <person name="Eisen J.A."/>
            <person name="Markowitz V."/>
            <person name="Hugenholtz P."/>
            <person name="Kyrpides N.C."/>
            <person name="Klenk H.P."/>
            <person name="Ivanova N."/>
        </authorList>
    </citation>
    <scope>NUCLEOTIDE SEQUENCE [LARGE SCALE GENOMIC DNA]</scope>
    <source>
        <strain evidence="2">DSM 17128</strain>
    </source>
</reference>
<accession>F8NAG5</accession>
<sequence length="183" mass="20871">MNIHRYTIKVMFFVLSCTLCYSCSSDEEYIPFYASTLGDCIWLSLERQNGMVYDYDSLLQNNKLSVYGILAKRNTPLQVVTTDTGSRYIDFSADLPNSSSMQLNENRTEGWGDSFAIITIGEKKSKMTFHFKYESLNIPDMFGGNGIGIDSISYNNRKIKPIVLSNIRRITLRETSSGEFELQ</sequence>
<evidence type="ECO:0000313" key="2">
    <source>
        <dbReference type="Proteomes" id="UP000002772"/>
    </source>
</evidence>
<gene>
    <name evidence="1" type="ORF">Premu_2476</name>
</gene>
<dbReference type="Proteomes" id="UP000002772">
    <property type="component" value="Unassembled WGS sequence"/>
</dbReference>
<proteinExistence type="predicted"/>
<keyword evidence="2" id="KW-1185">Reference proteome</keyword>
<dbReference type="AlphaFoldDB" id="F8NAG5"/>